<keyword evidence="2" id="KW-0472">Membrane</keyword>
<gene>
    <name evidence="4" type="ORF">GCM10011613_34240</name>
</gene>
<dbReference type="PANTHER" id="PTHR30469:SF33">
    <property type="entry name" value="SLR1207 PROTEIN"/>
    <property type="match status" value="1"/>
</dbReference>
<comment type="caution">
    <text evidence="4">The sequence shown here is derived from an EMBL/GenBank/DDBJ whole genome shotgun (WGS) entry which is preliminary data.</text>
</comment>
<accession>A0ABQ3BEE2</accession>
<evidence type="ECO:0000256" key="1">
    <source>
        <dbReference type="SAM" id="Coils"/>
    </source>
</evidence>
<feature type="domain" description="Multidrug resistance protein MdtA-like C-terminal permuted SH3" evidence="3">
    <location>
        <begin position="347"/>
        <end position="402"/>
    </location>
</feature>
<dbReference type="Gene3D" id="1.10.287.470">
    <property type="entry name" value="Helix hairpin bin"/>
    <property type="match status" value="1"/>
</dbReference>
<keyword evidence="5" id="KW-1185">Reference proteome</keyword>
<proteinExistence type="predicted"/>
<name>A0ABQ3BEE2_9GAMM</name>
<dbReference type="PANTHER" id="PTHR30469">
    <property type="entry name" value="MULTIDRUG RESISTANCE PROTEIN MDTA"/>
    <property type="match status" value="1"/>
</dbReference>
<evidence type="ECO:0000313" key="5">
    <source>
        <dbReference type="Proteomes" id="UP000619761"/>
    </source>
</evidence>
<reference evidence="5" key="1">
    <citation type="journal article" date="2019" name="Int. J. Syst. Evol. Microbiol.">
        <title>The Global Catalogue of Microorganisms (GCM) 10K type strain sequencing project: providing services to taxonomists for standard genome sequencing and annotation.</title>
        <authorList>
            <consortium name="The Broad Institute Genomics Platform"/>
            <consortium name="The Broad Institute Genome Sequencing Center for Infectious Disease"/>
            <person name="Wu L."/>
            <person name="Ma J."/>
        </authorList>
    </citation>
    <scope>NUCLEOTIDE SEQUENCE [LARGE SCALE GENOMIC DNA]</scope>
    <source>
        <strain evidence="5">KCTC 32239</strain>
    </source>
</reference>
<feature type="coiled-coil region" evidence="1">
    <location>
        <begin position="189"/>
        <end position="235"/>
    </location>
</feature>
<dbReference type="Proteomes" id="UP000619761">
    <property type="component" value="Unassembled WGS sequence"/>
</dbReference>
<evidence type="ECO:0000313" key="4">
    <source>
        <dbReference type="EMBL" id="GGY86297.1"/>
    </source>
</evidence>
<dbReference type="SUPFAM" id="SSF111369">
    <property type="entry name" value="HlyD-like secretion proteins"/>
    <property type="match status" value="1"/>
</dbReference>
<dbReference type="Gene3D" id="2.40.420.20">
    <property type="match status" value="1"/>
</dbReference>
<dbReference type="Gene3D" id="2.40.50.100">
    <property type="match status" value="1"/>
</dbReference>
<feature type="transmembrane region" description="Helical" evidence="2">
    <location>
        <begin position="16"/>
        <end position="33"/>
    </location>
</feature>
<sequence>MDRPLTKTNWQRLRQPLSIGIGIALLAALWLVAIPRGGKTLQVAGESIQIASVSQGIFEDFTPLRGQVIPLRTVYLDAIEGGRVEKIHLEDGAEVSEGQPIVDISNARLKLDSIGREAQVSEQINNMQNLELSLVRTELEHKRALNELSYQIKIKERTHNRKLGMGKSGYVKKSELDDEQDELEFLKKKQALELESRTIDQALQKAQMKQIGDSVKNLTNNLEFTRENLDSLNVKAPIGGRLTAFDVEIGQSLKPGERFGQIDDPVNFKLAALVDEFYMSRVFIGQTAEMTFDEKLYTLEVKKIYPQVKDGQFRVDFVFRKDQPKNLNRGQTLQMRLQLGENISARLIPNGSFFQETGGNWIFVVASDKKTAVRRTIRVGRRNTHFIEVLEGLDVGEQVITSPYTSYVDIDRLNINQ</sequence>
<evidence type="ECO:0000259" key="3">
    <source>
        <dbReference type="Pfam" id="PF25967"/>
    </source>
</evidence>
<keyword evidence="1" id="KW-0175">Coiled coil</keyword>
<keyword evidence="2" id="KW-1133">Transmembrane helix</keyword>
<evidence type="ECO:0000256" key="2">
    <source>
        <dbReference type="SAM" id="Phobius"/>
    </source>
</evidence>
<protein>
    <submittedName>
        <fullName evidence="4">ABC transporter permease</fullName>
    </submittedName>
</protein>
<dbReference type="Pfam" id="PF25967">
    <property type="entry name" value="RND-MFP_C"/>
    <property type="match status" value="1"/>
</dbReference>
<dbReference type="RefSeq" id="WP_189420851.1">
    <property type="nucleotide sequence ID" value="NZ_BMYZ01000004.1"/>
</dbReference>
<feature type="coiled-coil region" evidence="1">
    <location>
        <begin position="120"/>
        <end position="147"/>
    </location>
</feature>
<organism evidence="4 5">
    <name type="scientific">Cellvibrio zantedeschiae</name>
    <dbReference type="NCBI Taxonomy" id="1237077"/>
    <lineage>
        <taxon>Bacteria</taxon>
        <taxon>Pseudomonadati</taxon>
        <taxon>Pseudomonadota</taxon>
        <taxon>Gammaproteobacteria</taxon>
        <taxon>Cellvibrionales</taxon>
        <taxon>Cellvibrionaceae</taxon>
        <taxon>Cellvibrio</taxon>
    </lineage>
</organism>
<keyword evidence="2" id="KW-0812">Transmembrane</keyword>
<dbReference type="EMBL" id="BMYZ01000004">
    <property type="protein sequence ID" value="GGY86297.1"/>
    <property type="molecule type" value="Genomic_DNA"/>
</dbReference>
<dbReference type="InterPro" id="IPR058627">
    <property type="entry name" value="MdtA-like_C"/>
</dbReference>